<evidence type="ECO:0000313" key="2">
    <source>
        <dbReference type="EMBL" id="BAH92452.1"/>
    </source>
</evidence>
<reference evidence="2 3" key="1">
    <citation type="journal article" date="2005" name="Nature">
        <title>The map-based sequence of the rice genome.</title>
        <authorList>
            <consortium name="International rice genome sequencing project (IRGSP)"/>
            <person name="Matsumoto T."/>
            <person name="Wu J."/>
            <person name="Kanamori H."/>
            <person name="Katayose Y."/>
            <person name="Fujisawa M."/>
            <person name="Namiki N."/>
            <person name="Mizuno H."/>
            <person name="Yamamoto K."/>
            <person name="Antonio B.A."/>
            <person name="Baba T."/>
            <person name="Sakata K."/>
            <person name="Nagamura Y."/>
            <person name="Aoki H."/>
            <person name="Arikawa K."/>
            <person name="Arita K."/>
            <person name="Bito T."/>
            <person name="Chiden Y."/>
            <person name="Fujitsuka N."/>
            <person name="Fukunaka R."/>
            <person name="Hamada M."/>
            <person name="Harada C."/>
            <person name="Hayashi A."/>
            <person name="Hijishita S."/>
            <person name="Honda M."/>
            <person name="Hosokawa S."/>
            <person name="Ichikawa Y."/>
            <person name="Idonuma A."/>
            <person name="Iijima M."/>
            <person name="Ikeda M."/>
            <person name="Ikeno M."/>
            <person name="Ito K."/>
            <person name="Ito S."/>
            <person name="Ito T."/>
            <person name="Ito Y."/>
            <person name="Ito Y."/>
            <person name="Iwabuchi A."/>
            <person name="Kamiya K."/>
            <person name="Karasawa W."/>
            <person name="Kurita K."/>
            <person name="Katagiri S."/>
            <person name="Kikuta A."/>
            <person name="Kobayashi H."/>
            <person name="Kobayashi N."/>
            <person name="Machita K."/>
            <person name="Maehara T."/>
            <person name="Masukawa M."/>
            <person name="Mizubayashi T."/>
            <person name="Mukai Y."/>
            <person name="Nagasaki H."/>
            <person name="Nagata Y."/>
            <person name="Naito S."/>
            <person name="Nakashima M."/>
            <person name="Nakama Y."/>
            <person name="Nakamichi Y."/>
            <person name="Nakamura M."/>
            <person name="Meguro A."/>
            <person name="Negishi M."/>
            <person name="Ohta I."/>
            <person name="Ohta T."/>
            <person name="Okamoto M."/>
            <person name="Ono N."/>
            <person name="Saji S."/>
            <person name="Sakaguchi M."/>
            <person name="Sakai K."/>
            <person name="Shibata M."/>
            <person name="Shimokawa T."/>
            <person name="Song J."/>
            <person name="Takazaki Y."/>
            <person name="Terasawa K."/>
            <person name="Tsugane M."/>
            <person name="Tsuji K."/>
            <person name="Ueda S."/>
            <person name="Waki K."/>
            <person name="Yamagata H."/>
            <person name="Yamamoto M."/>
            <person name="Yamamoto S."/>
            <person name="Yamane H."/>
            <person name="Yoshiki S."/>
            <person name="Yoshihara R."/>
            <person name="Yukawa K."/>
            <person name="Zhong H."/>
            <person name="Yano M."/>
            <person name="Yuan Q."/>
            <person name="Ouyang S."/>
            <person name="Liu J."/>
            <person name="Jones K.M."/>
            <person name="Gansberger K."/>
            <person name="Moffat K."/>
            <person name="Hill J."/>
            <person name="Bera J."/>
            <person name="Fadrosh D."/>
            <person name="Jin S."/>
            <person name="Johri S."/>
            <person name="Kim M."/>
            <person name="Overton L."/>
            <person name="Reardon M."/>
            <person name="Tsitrin T."/>
            <person name="Vuong H."/>
            <person name="Weaver B."/>
            <person name="Ciecko A."/>
            <person name="Tallon L."/>
            <person name="Jackson J."/>
            <person name="Pai G."/>
            <person name="Aken S.V."/>
            <person name="Utterback T."/>
            <person name="Reidmuller S."/>
            <person name="Feldblyum T."/>
            <person name="Hsiao J."/>
            <person name="Zismann V."/>
            <person name="Iobst S."/>
            <person name="de Vazeille A.R."/>
            <person name="Buell C.R."/>
            <person name="Ying K."/>
            <person name="Li Y."/>
            <person name="Lu T."/>
            <person name="Huang Y."/>
            <person name="Zhao Q."/>
            <person name="Feng Q."/>
            <person name="Zhang L."/>
            <person name="Zhu J."/>
            <person name="Weng Q."/>
            <person name="Mu J."/>
            <person name="Lu Y."/>
            <person name="Fan D."/>
            <person name="Liu Y."/>
            <person name="Guan J."/>
            <person name="Zhang Y."/>
            <person name="Yu S."/>
            <person name="Liu X."/>
            <person name="Zhang Y."/>
            <person name="Hong G."/>
            <person name="Han B."/>
            <person name="Choisne N."/>
            <person name="Demange N."/>
            <person name="Orjeda G."/>
            <person name="Samain S."/>
            <person name="Cattolico L."/>
            <person name="Pelletier E."/>
            <person name="Couloux A."/>
            <person name="Segurens B."/>
            <person name="Wincker P."/>
            <person name="D'Hont A."/>
            <person name="Scarpelli C."/>
            <person name="Weissenbach J."/>
            <person name="Salanoubat M."/>
            <person name="Quetier F."/>
            <person name="Yu Y."/>
            <person name="Kim H.R."/>
            <person name="Rambo T."/>
            <person name="Currie J."/>
            <person name="Collura K."/>
            <person name="Luo M."/>
            <person name="Yang T."/>
            <person name="Ammiraju J.S.S."/>
            <person name="Engler F."/>
            <person name="Soderlund C."/>
            <person name="Wing R.A."/>
            <person name="Palmer L.E."/>
            <person name="de la Bastide M."/>
            <person name="Spiegel L."/>
            <person name="Nascimento L."/>
            <person name="Zutavern T."/>
            <person name="O'Shaughnessy A."/>
            <person name="Dike S."/>
            <person name="Dedhia N."/>
            <person name="Preston R."/>
            <person name="Balija V."/>
            <person name="McCombie W.R."/>
            <person name="Chow T."/>
            <person name="Chen H."/>
            <person name="Chung M."/>
            <person name="Chen C."/>
            <person name="Shaw J."/>
            <person name="Wu H."/>
            <person name="Hsiao K."/>
            <person name="Chao Y."/>
            <person name="Chu M."/>
            <person name="Cheng C."/>
            <person name="Hour A."/>
            <person name="Lee P."/>
            <person name="Lin S."/>
            <person name="Lin Y."/>
            <person name="Liou J."/>
            <person name="Liu S."/>
            <person name="Hsing Y."/>
            <person name="Raghuvanshi S."/>
            <person name="Mohanty A."/>
            <person name="Bharti A.K."/>
            <person name="Gaur A."/>
            <person name="Gupta V."/>
            <person name="Kumar D."/>
            <person name="Ravi V."/>
            <person name="Vij S."/>
            <person name="Kapur A."/>
            <person name="Khurana P."/>
            <person name="Khurana P."/>
            <person name="Khurana J.P."/>
            <person name="Tyagi A.K."/>
            <person name="Gaikwad K."/>
            <person name="Singh A."/>
            <person name="Dalal V."/>
            <person name="Srivastava S."/>
            <person name="Dixit A."/>
            <person name="Pal A.K."/>
            <person name="Ghazi I.A."/>
            <person name="Yadav M."/>
            <person name="Pandit A."/>
            <person name="Bhargava A."/>
            <person name="Sureshbabu K."/>
            <person name="Batra K."/>
            <person name="Sharma T.R."/>
            <person name="Mohapatra T."/>
            <person name="Singh N.K."/>
            <person name="Messing J."/>
            <person name="Nelson A.B."/>
            <person name="Fuks G."/>
            <person name="Kavchok S."/>
            <person name="Keizer G."/>
            <person name="Linton E."/>
            <person name="Llaca V."/>
            <person name="Song R."/>
            <person name="Tanyolac B."/>
            <person name="Young S."/>
            <person name="Ho-Il K."/>
            <person name="Hahn J.H."/>
            <person name="Sangsakoo G."/>
            <person name="Vanavichit A."/>
            <person name="de Mattos Luiz.A.T."/>
            <person name="Zimmer P.D."/>
            <person name="Malone G."/>
            <person name="Dellagostin O."/>
            <person name="de Oliveira A.C."/>
            <person name="Bevan M."/>
            <person name="Bancroft I."/>
            <person name="Minx P."/>
            <person name="Cordum H."/>
            <person name="Wilson R."/>
            <person name="Cheng Z."/>
            <person name="Jin W."/>
            <person name="Jiang J."/>
            <person name="Leong S.A."/>
            <person name="Iwama H."/>
            <person name="Gojobori T."/>
            <person name="Itoh T."/>
            <person name="Niimura Y."/>
            <person name="Fujii Y."/>
            <person name="Habara T."/>
            <person name="Sakai H."/>
            <person name="Sato Y."/>
            <person name="Wilson G."/>
            <person name="Kumar K."/>
            <person name="McCouch S."/>
            <person name="Juretic N."/>
            <person name="Hoen D."/>
            <person name="Wright S."/>
            <person name="Bruskiewich R."/>
            <person name="Bureau T."/>
            <person name="Miyao A."/>
            <person name="Hirochika H."/>
            <person name="Nishikawa T."/>
            <person name="Kadowaki K."/>
            <person name="Sugiura M."/>
            <person name="Burr B."/>
            <person name="Sasaki T."/>
        </authorList>
    </citation>
    <scope>NUCLEOTIDE SEQUENCE [LARGE SCALE GENOMIC DNA]</scope>
    <source>
        <strain evidence="3">cv. Nipponbare</strain>
    </source>
</reference>
<evidence type="ECO:0000313" key="3">
    <source>
        <dbReference type="Proteomes" id="UP000000763"/>
    </source>
</evidence>
<organism evidence="2 3">
    <name type="scientific">Oryza sativa subsp. japonica</name>
    <name type="common">Rice</name>
    <dbReference type="NCBI Taxonomy" id="39947"/>
    <lineage>
        <taxon>Eukaryota</taxon>
        <taxon>Viridiplantae</taxon>
        <taxon>Streptophyta</taxon>
        <taxon>Embryophyta</taxon>
        <taxon>Tracheophyta</taxon>
        <taxon>Spermatophyta</taxon>
        <taxon>Magnoliopsida</taxon>
        <taxon>Liliopsida</taxon>
        <taxon>Poales</taxon>
        <taxon>Poaceae</taxon>
        <taxon>BOP clade</taxon>
        <taxon>Oryzoideae</taxon>
        <taxon>Oryzeae</taxon>
        <taxon>Oryzinae</taxon>
        <taxon>Oryza</taxon>
        <taxon>Oryza sativa</taxon>
    </lineage>
</organism>
<reference evidence="3" key="2">
    <citation type="journal article" date="2008" name="Nucleic Acids Res.">
        <title>The rice annotation project database (RAP-DB): 2008 update.</title>
        <authorList>
            <consortium name="The rice annotation project (RAP)"/>
        </authorList>
    </citation>
    <scope>GENOME REANNOTATION</scope>
    <source>
        <strain evidence="3">cv. Nipponbare</strain>
    </source>
</reference>
<feature type="region of interest" description="Disordered" evidence="1">
    <location>
        <begin position="59"/>
        <end position="94"/>
    </location>
</feature>
<sequence length="94" mass="10336">MEGKGSKAWICGDDRRTVRYCLDSPSASFRGIVNQLWYFCPEPGPIHSSASAARLSLKTTTIPPHAHTSMHSSTAKNEHIKRKPSQLLTSLGLD</sequence>
<dbReference type="KEGG" id="dosa:Os03g0859550"/>
<protein>
    <submittedName>
        <fullName evidence="2">Os03g0859550 protein</fullName>
    </submittedName>
</protein>
<name>C7IZL8_ORYSJ</name>
<proteinExistence type="predicted"/>
<evidence type="ECO:0000256" key="1">
    <source>
        <dbReference type="SAM" id="MobiDB-lite"/>
    </source>
</evidence>
<gene>
    <name evidence="2" type="ordered locus">Os03g0859550</name>
</gene>
<dbReference type="Proteomes" id="UP000000763">
    <property type="component" value="Chromosome 3"/>
</dbReference>
<dbReference type="AlphaFoldDB" id="C7IZL8"/>
<accession>C7IZL8</accession>
<dbReference type="EMBL" id="AP008209">
    <property type="protein sequence ID" value="BAH92452.1"/>
    <property type="molecule type" value="Genomic_DNA"/>
</dbReference>